<evidence type="ECO:0000313" key="1">
    <source>
        <dbReference type="EMBL" id="AZZ39501.1"/>
    </source>
</evidence>
<dbReference type="EMBL" id="CP025570">
    <property type="protein sequence ID" value="AZZ39501.1"/>
    <property type="molecule type" value="Genomic_DNA"/>
</dbReference>
<dbReference type="KEGG" id="aji:C0Z10_06775"/>
<name>A0A3T0RZR7_9ACTN</name>
<accession>A0A3T0RZR7</accession>
<dbReference type="GO" id="GO:0005886">
    <property type="term" value="C:plasma membrane"/>
    <property type="evidence" value="ECO:0007669"/>
    <property type="project" value="TreeGrafter"/>
</dbReference>
<dbReference type="InterPro" id="IPR052712">
    <property type="entry name" value="Acid_resist_chaperone_HdeD"/>
</dbReference>
<protein>
    <submittedName>
        <fullName evidence="1">Uncharacterized protein</fullName>
    </submittedName>
</protein>
<reference evidence="2" key="1">
    <citation type="submission" date="2017-12" db="EMBL/GenBank/DDBJ databases">
        <title>Whole genome sequencing of Acidipropionibacterium jensenii strains JS279 and JS280.</title>
        <authorList>
            <person name="Deptula P."/>
            <person name="Laine P."/>
            <person name="Smolander O.-P."/>
            <person name="Paulin L."/>
            <person name="Auvinen P."/>
            <person name="Varmanen P."/>
        </authorList>
    </citation>
    <scope>NUCLEOTIDE SEQUENCE [LARGE SCALE GENOMIC DNA]</scope>
    <source>
        <strain evidence="2">JS280</strain>
    </source>
</reference>
<dbReference type="Pfam" id="PF03729">
    <property type="entry name" value="DUF308"/>
    <property type="match status" value="2"/>
</dbReference>
<proteinExistence type="predicted"/>
<dbReference type="AlphaFoldDB" id="A0A3T0RZR7"/>
<dbReference type="InterPro" id="IPR005325">
    <property type="entry name" value="DUF308_memb"/>
</dbReference>
<dbReference type="RefSeq" id="WP_097798880.1">
    <property type="nucleotide sequence ID" value="NZ_CP025570.1"/>
</dbReference>
<dbReference type="Proteomes" id="UP000285875">
    <property type="component" value="Chromosome"/>
</dbReference>
<evidence type="ECO:0000313" key="2">
    <source>
        <dbReference type="Proteomes" id="UP000285875"/>
    </source>
</evidence>
<dbReference type="PANTHER" id="PTHR34989">
    <property type="entry name" value="PROTEIN HDED"/>
    <property type="match status" value="1"/>
</dbReference>
<organism evidence="1 2">
    <name type="scientific">Acidipropionibacterium jensenii</name>
    <dbReference type="NCBI Taxonomy" id="1749"/>
    <lineage>
        <taxon>Bacteria</taxon>
        <taxon>Bacillati</taxon>
        <taxon>Actinomycetota</taxon>
        <taxon>Actinomycetes</taxon>
        <taxon>Propionibacteriales</taxon>
        <taxon>Propionibacteriaceae</taxon>
        <taxon>Acidipropionibacterium</taxon>
    </lineage>
</organism>
<gene>
    <name evidence="1" type="ORF">C0Z10_06775</name>
</gene>
<sequence length="229" mass="23498">MSTPTLTRTLSSLWWLPMIKGLFAVAAGIVALVWPGPTVVTLVVVLGIYVLVDSVISLVNARAMRGLPGSRLMALLGVAGIVMGLLMLWHPGPLLRVLVVLTAAWVTLVGLGLALVAVPLMPLTRRAWLWPLAAGVVCLVLGVIGLVHPGFGVAALGWLIGLGVMVYGAAHIGLAVGMRHLTGVIGRAGASATPTVIEGEVVPEDSTGSHRDSSSGGPGDGPVIEGRVE</sequence>
<dbReference type="GeneID" id="82885752"/>
<dbReference type="PANTHER" id="PTHR34989:SF1">
    <property type="entry name" value="PROTEIN HDED"/>
    <property type="match status" value="1"/>
</dbReference>